<name>A0ABN2UQW1_9ACTN</name>
<organism evidence="2 3">
    <name type="scientific">Catenulispora yoronensis</name>
    <dbReference type="NCBI Taxonomy" id="450799"/>
    <lineage>
        <taxon>Bacteria</taxon>
        <taxon>Bacillati</taxon>
        <taxon>Actinomycetota</taxon>
        <taxon>Actinomycetes</taxon>
        <taxon>Catenulisporales</taxon>
        <taxon>Catenulisporaceae</taxon>
        <taxon>Catenulispora</taxon>
    </lineage>
</organism>
<reference evidence="2 3" key="1">
    <citation type="journal article" date="2019" name="Int. J. Syst. Evol. Microbiol.">
        <title>The Global Catalogue of Microorganisms (GCM) 10K type strain sequencing project: providing services to taxonomists for standard genome sequencing and annotation.</title>
        <authorList>
            <consortium name="The Broad Institute Genomics Platform"/>
            <consortium name="The Broad Institute Genome Sequencing Center for Infectious Disease"/>
            <person name="Wu L."/>
            <person name="Ma J."/>
        </authorList>
    </citation>
    <scope>NUCLEOTIDE SEQUENCE [LARGE SCALE GENOMIC DNA]</scope>
    <source>
        <strain evidence="2 3">JCM 16014</strain>
    </source>
</reference>
<comment type="caution">
    <text evidence="2">The sequence shown here is derived from an EMBL/GenBank/DDBJ whole genome shotgun (WGS) entry which is preliminary data.</text>
</comment>
<dbReference type="Proteomes" id="UP001500751">
    <property type="component" value="Unassembled WGS sequence"/>
</dbReference>
<dbReference type="EMBL" id="BAAAQN010000027">
    <property type="protein sequence ID" value="GAA2038601.1"/>
    <property type="molecule type" value="Genomic_DNA"/>
</dbReference>
<sequence length="101" mass="10313">MATEGVCATVFAATVFDAMVFDAMVFDAMVFAATVFAATLCGTGVAPAVVGSPNAIPPAAKSPRTPRTDIFTAPPFPRFDASTAPRRGCGDTAVRRGAAQD</sequence>
<gene>
    <name evidence="2" type="ORF">GCM10009839_45260</name>
</gene>
<feature type="region of interest" description="Disordered" evidence="1">
    <location>
        <begin position="52"/>
        <end position="101"/>
    </location>
</feature>
<accession>A0ABN2UQW1</accession>
<evidence type="ECO:0000313" key="2">
    <source>
        <dbReference type="EMBL" id="GAA2038601.1"/>
    </source>
</evidence>
<evidence type="ECO:0000313" key="3">
    <source>
        <dbReference type="Proteomes" id="UP001500751"/>
    </source>
</evidence>
<keyword evidence="3" id="KW-1185">Reference proteome</keyword>
<evidence type="ECO:0000256" key="1">
    <source>
        <dbReference type="SAM" id="MobiDB-lite"/>
    </source>
</evidence>
<protein>
    <submittedName>
        <fullName evidence="2">Uncharacterized protein</fullName>
    </submittedName>
</protein>
<proteinExistence type="predicted"/>